<reference evidence="1" key="1">
    <citation type="submission" date="2018-05" db="EMBL/GenBank/DDBJ databases">
        <authorList>
            <person name="Lanie J.A."/>
            <person name="Ng W.-L."/>
            <person name="Kazmierczak K.M."/>
            <person name="Andrzejewski T.M."/>
            <person name="Davidsen T.M."/>
            <person name="Wayne K.J."/>
            <person name="Tettelin H."/>
            <person name="Glass J.I."/>
            <person name="Rusch D."/>
            <person name="Podicherti R."/>
            <person name="Tsui H.-C.T."/>
            <person name="Winkler M.E."/>
        </authorList>
    </citation>
    <scope>NUCLEOTIDE SEQUENCE</scope>
</reference>
<proteinExistence type="predicted"/>
<protein>
    <submittedName>
        <fullName evidence="1">Uncharacterized protein</fullName>
    </submittedName>
</protein>
<sequence>MIRLILLFVAVTVTVVAEESTLEKFGSLVIRIHQGTEDLFVNIPAHTWAETEEQ</sequence>
<dbReference type="EMBL" id="UINC01058377">
    <property type="protein sequence ID" value="SVB80563.1"/>
    <property type="molecule type" value="Genomic_DNA"/>
</dbReference>
<name>A0A382H1A9_9ZZZZ</name>
<dbReference type="AlphaFoldDB" id="A0A382H1A9"/>
<evidence type="ECO:0000313" key="1">
    <source>
        <dbReference type="EMBL" id="SVB80563.1"/>
    </source>
</evidence>
<gene>
    <name evidence="1" type="ORF">METZ01_LOCUS233417</name>
</gene>
<organism evidence="1">
    <name type="scientific">marine metagenome</name>
    <dbReference type="NCBI Taxonomy" id="408172"/>
    <lineage>
        <taxon>unclassified sequences</taxon>
        <taxon>metagenomes</taxon>
        <taxon>ecological metagenomes</taxon>
    </lineage>
</organism>
<feature type="non-terminal residue" evidence="1">
    <location>
        <position position="54"/>
    </location>
</feature>
<accession>A0A382H1A9</accession>